<reference evidence="2" key="1">
    <citation type="journal article" date="2014" name="Proc. Natl. Acad. Sci. U.S.A.">
        <title>Extensive sampling of basidiomycete genomes demonstrates inadequacy of the white-rot/brown-rot paradigm for wood decay fungi.</title>
        <authorList>
            <person name="Riley R."/>
            <person name="Salamov A.A."/>
            <person name="Brown D.W."/>
            <person name="Nagy L.G."/>
            <person name="Floudas D."/>
            <person name="Held B.W."/>
            <person name="Levasseur A."/>
            <person name="Lombard V."/>
            <person name="Morin E."/>
            <person name="Otillar R."/>
            <person name="Lindquist E.A."/>
            <person name="Sun H."/>
            <person name="LaButti K.M."/>
            <person name="Schmutz J."/>
            <person name="Jabbour D."/>
            <person name="Luo H."/>
            <person name="Baker S.E."/>
            <person name="Pisabarro A.G."/>
            <person name="Walton J.D."/>
            <person name="Blanchette R.A."/>
            <person name="Henrissat B."/>
            <person name="Martin F."/>
            <person name="Cullen D."/>
            <person name="Hibbett D.S."/>
            <person name="Grigoriev I.V."/>
        </authorList>
    </citation>
    <scope>NUCLEOTIDE SEQUENCE [LARGE SCALE GENOMIC DNA]</scope>
    <source>
        <strain evidence="2">MUCL 33604</strain>
    </source>
</reference>
<dbReference type="AlphaFoldDB" id="A0A067PTD0"/>
<name>A0A067PTD0_9AGAM</name>
<dbReference type="HOGENOM" id="CLU_045279_0_0_1"/>
<evidence type="ECO:0000313" key="2">
    <source>
        <dbReference type="Proteomes" id="UP000027265"/>
    </source>
</evidence>
<accession>A0A067PTD0</accession>
<dbReference type="Proteomes" id="UP000027265">
    <property type="component" value="Unassembled WGS sequence"/>
</dbReference>
<evidence type="ECO:0000313" key="1">
    <source>
        <dbReference type="EMBL" id="KDQ54542.1"/>
    </source>
</evidence>
<dbReference type="OrthoDB" id="549336at2759"/>
<evidence type="ECO:0008006" key="3">
    <source>
        <dbReference type="Google" id="ProtNLM"/>
    </source>
</evidence>
<keyword evidence="2" id="KW-1185">Reference proteome</keyword>
<sequence length="477" mass="53944">MKARLNGFVCGTVVFLGVLWTGHSWFSQSEPHPSESPILVSAPQVPVPNADDFYPVRRRVAVATTFFAHMDVYLSLTHTLQTVLDVHGGSVDVYAWTPFGYGFQEIVDELHLYHGDVMSPDLLYPAMRSRKLYPEEEGAMIDTLVLGTCELDLSQTADALLEIWDARPADKKFTIVCIVHNALDTNWHRHILPFAQRSSIRLVAISDHVAETFRRIMQGLADAQVDSPGYEYVDVDVYVPVLDLPSTRFLPFVDASRRTLSQVVIQGFFDALRRNYNRVFDDLIASLEEDPQVWGYLPLSAGQTAYEPDLELDSWPFNLNIVGTGYMEIPPILANVVRVRTELPYPEYYALMQKMDIVLPAFGGSTYYQEMASSTVAMAVECNVPLLVTQRFKDAYVYANDSRVVVTRPQGLSDVAALKALRTRNWQPRPGDIPQFTEDVTRMVAQGWVRSAEDYQTFKEELWAKNAEVVRRILSDS</sequence>
<dbReference type="InParanoid" id="A0A067PTD0"/>
<protein>
    <recommendedName>
        <fullName evidence="3">Glycosyltransferase family 1 protein</fullName>
    </recommendedName>
</protein>
<dbReference type="EMBL" id="KL197728">
    <property type="protein sequence ID" value="KDQ54542.1"/>
    <property type="molecule type" value="Genomic_DNA"/>
</dbReference>
<organism evidence="1 2">
    <name type="scientific">Jaapia argillacea MUCL 33604</name>
    <dbReference type="NCBI Taxonomy" id="933084"/>
    <lineage>
        <taxon>Eukaryota</taxon>
        <taxon>Fungi</taxon>
        <taxon>Dikarya</taxon>
        <taxon>Basidiomycota</taxon>
        <taxon>Agaricomycotina</taxon>
        <taxon>Agaricomycetes</taxon>
        <taxon>Agaricomycetidae</taxon>
        <taxon>Jaapiales</taxon>
        <taxon>Jaapiaceae</taxon>
        <taxon>Jaapia</taxon>
    </lineage>
</organism>
<gene>
    <name evidence="1" type="ORF">JAAARDRAFT_38216</name>
</gene>
<proteinExistence type="predicted"/>